<dbReference type="UniPathway" id="UPA00049">
    <property type="reaction ID" value="UER00059"/>
</dbReference>
<keyword evidence="8" id="KW-0808">Transferase</keyword>
<dbReference type="GO" id="GO:0009097">
    <property type="term" value="P:isoleucine biosynthetic process"/>
    <property type="evidence" value="ECO:0007669"/>
    <property type="project" value="UniProtKB-UniRule"/>
</dbReference>
<organism evidence="10 11">
    <name type="scientific">Frischella perrara</name>
    <dbReference type="NCBI Taxonomy" id="1267021"/>
    <lineage>
        <taxon>Bacteria</taxon>
        <taxon>Pseudomonadati</taxon>
        <taxon>Pseudomonadota</taxon>
        <taxon>Gammaproteobacteria</taxon>
        <taxon>Orbales</taxon>
        <taxon>Orbaceae</taxon>
        <taxon>Frischella</taxon>
    </lineage>
</organism>
<dbReference type="NCBIfam" id="TIGR00119">
    <property type="entry name" value="acolac_sm"/>
    <property type="match status" value="1"/>
</dbReference>
<evidence type="ECO:0000256" key="2">
    <source>
        <dbReference type="ARBA" id="ARBA00005025"/>
    </source>
</evidence>
<dbReference type="SUPFAM" id="SSF55021">
    <property type="entry name" value="ACT-like"/>
    <property type="match status" value="2"/>
</dbReference>
<evidence type="ECO:0000256" key="5">
    <source>
        <dbReference type="ARBA" id="ARBA00022605"/>
    </source>
</evidence>
<gene>
    <name evidence="10" type="ORF">DKK76_03680</name>
</gene>
<dbReference type="Pfam" id="PF10369">
    <property type="entry name" value="ALS_ss_C"/>
    <property type="match status" value="1"/>
</dbReference>
<comment type="subunit">
    <text evidence="4 8">Dimer of large and small chains.</text>
</comment>
<evidence type="ECO:0000313" key="10">
    <source>
        <dbReference type="EMBL" id="PXY96001.1"/>
    </source>
</evidence>
<keyword evidence="5 8" id="KW-0028">Amino-acid biosynthesis</keyword>
<evidence type="ECO:0000256" key="1">
    <source>
        <dbReference type="ARBA" id="ARBA00004974"/>
    </source>
</evidence>
<dbReference type="InterPro" id="IPR054480">
    <property type="entry name" value="AHAS_small-like_ACT"/>
</dbReference>
<dbReference type="EC" id="2.2.1.6" evidence="8"/>
<dbReference type="Proteomes" id="UP000247838">
    <property type="component" value="Unassembled WGS sequence"/>
</dbReference>
<comment type="function">
    <text evidence="8">Catalyzes the conversion of 2 pyruvate molecules into acetolactate in the first common step of the biosynthetic pathway of the branched-amino acids such as leucine, isoleucine, and valine.</text>
</comment>
<dbReference type="PANTHER" id="PTHR30239:SF0">
    <property type="entry name" value="ACETOLACTATE SYNTHASE SMALL SUBUNIT 1, CHLOROPLASTIC"/>
    <property type="match status" value="1"/>
</dbReference>
<dbReference type="Gene3D" id="3.30.70.1150">
    <property type="entry name" value="ACT-like. Chain A, domain 2"/>
    <property type="match status" value="1"/>
</dbReference>
<dbReference type="InterPro" id="IPR045865">
    <property type="entry name" value="ACT-like_dom_sf"/>
</dbReference>
<dbReference type="UniPathway" id="UPA00047">
    <property type="reaction ID" value="UER00055"/>
</dbReference>
<dbReference type="AlphaFoldDB" id="A0A318N3M6"/>
<dbReference type="GO" id="GO:0009099">
    <property type="term" value="P:L-valine biosynthetic process"/>
    <property type="evidence" value="ECO:0007669"/>
    <property type="project" value="UniProtKB-UniRule"/>
</dbReference>
<dbReference type="GO" id="GO:0005829">
    <property type="term" value="C:cytosol"/>
    <property type="evidence" value="ECO:0007669"/>
    <property type="project" value="TreeGrafter"/>
</dbReference>
<comment type="caution">
    <text evidence="10">The sequence shown here is derived from an EMBL/GenBank/DDBJ whole genome shotgun (WGS) entry which is preliminary data.</text>
</comment>
<dbReference type="EMBL" id="QGLM01000007">
    <property type="protein sequence ID" value="PXY96001.1"/>
    <property type="molecule type" value="Genomic_DNA"/>
</dbReference>
<comment type="similarity">
    <text evidence="3 8">Belongs to the acetolactate synthase small subunit family.</text>
</comment>
<reference evidence="10 11" key="1">
    <citation type="submission" date="2018-05" db="EMBL/GenBank/DDBJ databases">
        <title>Reference genomes for bee gut microbiota database.</title>
        <authorList>
            <person name="Ellegaard K.M."/>
        </authorList>
    </citation>
    <scope>NUCLEOTIDE SEQUENCE [LARGE SCALE GENOMIC DNA]</scope>
    <source>
        <strain evidence="10 11">ESL0167</strain>
    </source>
</reference>
<feature type="domain" description="ACT" evidence="9">
    <location>
        <begin position="13"/>
        <end position="87"/>
    </location>
</feature>
<dbReference type="Pfam" id="PF22629">
    <property type="entry name" value="ACT_AHAS_ss"/>
    <property type="match status" value="1"/>
</dbReference>
<dbReference type="PANTHER" id="PTHR30239">
    <property type="entry name" value="ACETOLACTATE SYNTHASE SMALL SUBUNIT"/>
    <property type="match status" value="1"/>
</dbReference>
<dbReference type="Gene3D" id="3.30.70.260">
    <property type="match status" value="1"/>
</dbReference>
<comment type="pathway">
    <text evidence="1 8">Amino-acid biosynthesis; L-isoleucine biosynthesis; L-isoleucine from 2-oxobutanoate: step 1/4.</text>
</comment>
<dbReference type="InterPro" id="IPR027271">
    <property type="entry name" value="Acetolactate_synth/TF_NikR_C"/>
</dbReference>
<dbReference type="CDD" id="cd04878">
    <property type="entry name" value="ACT_AHAS"/>
    <property type="match status" value="1"/>
</dbReference>
<evidence type="ECO:0000256" key="4">
    <source>
        <dbReference type="ARBA" id="ARBA00011744"/>
    </source>
</evidence>
<dbReference type="PROSITE" id="PS51671">
    <property type="entry name" value="ACT"/>
    <property type="match status" value="1"/>
</dbReference>
<accession>A0A318N3M6</accession>
<dbReference type="GO" id="GO:0003984">
    <property type="term" value="F:acetolactate synthase activity"/>
    <property type="evidence" value="ECO:0007669"/>
    <property type="project" value="UniProtKB-UniRule"/>
</dbReference>
<evidence type="ECO:0000256" key="6">
    <source>
        <dbReference type="ARBA" id="ARBA00023304"/>
    </source>
</evidence>
<evidence type="ECO:0000259" key="9">
    <source>
        <dbReference type="PROSITE" id="PS51671"/>
    </source>
</evidence>
<dbReference type="InterPro" id="IPR039557">
    <property type="entry name" value="AHAS_ACT"/>
</dbReference>
<dbReference type="GO" id="GO:1990610">
    <property type="term" value="F:acetolactate synthase regulator activity"/>
    <property type="evidence" value="ECO:0007669"/>
    <property type="project" value="UniProtKB-UniRule"/>
</dbReference>
<sequence>MVKQNGENLMHYILSILIENEPGALSRVIGLFSQRGFNIESVTTAPTEDPTMSRMTIKTTGDAHVLEQIQKQLHKLVDVYRVYDLTEGPHVEREIMLIKIAAKGSQAREEVKRCVDIFRGSIVDVKATQYIVQLVGTSEKLASFLAAIRETCEVIEMVRSGIVGLSRSDKSSK</sequence>
<evidence type="ECO:0000256" key="8">
    <source>
        <dbReference type="RuleBase" id="RU368092"/>
    </source>
</evidence>
<comment type="catalytic activity">
    <reaction evidence="7 8">
        <text>2 pyruvate + H(+) = (2S)-2-acetolactate + CO2</text>
        <dbReference type="Rhea" id="RHEA:25249"/>
        <dbReference type="ChEBI" id="CHEBI:15361"/>
        <dbReference type="ChEBI" id="CHEBI:15378"/>
        <dbReference type="ChEBI" id="CHEBI:16526"/>
        <dbReference type="ChEBI" id="CHEBI:58476"/>
        <dbReference type="EC" id="2.2.1.6"/>
    </reaction>
</comment>
<evidence type="ECO:0000256" key="3">
    <source>
        <dbReference type="ARBA" id="ARBA00006341"/>
    </source>
</evidence>
<keyword evidence="6 8" id="KW-0100">Branched-chain amino acid biosynthesis</keyword>
<protein>
    <recommendedName>
        <fullName evidence="8">Acetolactate synthase small subunit</fullName>
        <shortName evidence="8">AHAS</shortName>
        <shortName evidence="8">ALS</shortName>
        <ecNumber evidence="8">2.2.1.6</ecNumber>
    </recommendedName>
    <alternativeName>
        <fullName evidence="8">Acetohydroxy-acid synthase small subunit</fullName>
    </alternativeName>
</protein>
<evidence type="ECO:0000313" key="11">
    <source>
        <dbReference type="Proteomes" id="UP000247838"/>
    </source>
</evidence>
<dbReference type="InterPro" id="IPR019455">
    <property type="entry name" value="Acetolactate_synth_ssu_C"/>
</dbReference>
<proteinExistence type="inferred from homology"/>
<dbReference type="InterPro" id="IPR004789">
    <property type="entry name" value="Acetalactate_synth_ssu"/>
</dbReference>
<comment type="pathway">
    <text evidence="2 8">Amino-acid biosynthesis; L-valine biosynthesis; L-valine from pyruvate: step 1/4.</text>
</comment>
<dbReference type="NCBIfam" id="NF008864">
    <property type="entry name" value="PRK11895.1"/>
    <property type="match status" value="1"/>
</dbReference>
<dbReference type="OrthoDB" id="9787365at2"/>
<dbReference type="FunFam" id="3.30.70.260:FF:000001">
    <property type="entry name" value="Acetolactate synthase, small subunit"/>
    <property type="match status" value="1"/>
</dbReference>
<dbReference type="InterPro" id="IPR002912">
    <property type="entry name" value="ACT_dom"/>
</dbReference>
<name>A0A318N3M6_FRIPE</name>
<evidence type="ECO:0000256" key="7">
    <source>
        <dbReference type="ARBA" id="ARBA00048670"/>
    </source>
</evidence>